<dbReference type="GO" id="GO:0004674">
    <property type="term" value="F:protein serine/threonine kinase activity"/>
    <property type="evidence" value="ECO:0007669"/>
    <property type="project" value="UniProtKB-KW"/>
</dbReference>
<keyword evidence="2" id="KW-0597">Phosphoprotein</keyword>
<dbReference type="Gene3D" id="3.30.200.20">
    <property type="entry name" value="Phosphorylase Kinase, domain 1"/>
    <property type="match status" value="1"/>
</dbReference>
<dbReference type="InterPro" id="IPR017892">
    <property type="entry name" value="Pkinase_C"/>
</dbReference>
<dbReference type="Gene3D" id="1.10.510.10">
    <property type="entry name" value="Transferase(Phosphotransferase) domain 1"/>
    <property type="match status" value="1"/>
</dbReference>
<evidence type="ECO:0000256" key="5">
    <source>
        <dbReference type="ARBA" id="ARBA00022777"/>
    </source>
</evidence>
<keyword evidence="4" id="KW-0547">Nucleotide-binding</keyword>
<keyword evidence="6" id="KW-0067">ATP-binding</keyword>
<dbReference type="EMBL" id="JH169218">
    <property type="protein sequence ID" value="EHB06185.1"/>
    <property type="molecule type" value="Genomic_DNA"/>
</dbReference>
<accession>G5BA74</accession>
<name>G5BA74_HETGA</name>
<organism evidence="9 10">
    <name type="scientific">Heterocephalus glaber</name>
    <name type="common">Naked mole rat</name>
    <dbReference type="NCBI Taxonomy" id="10181"/>
    <lineage>
        <taxon>Eukaryota</taxon>
        <taxon>Metazoa</taxon>
        <taxon>Chordata</taxon>
        <taxon>Craniata</taxon>
        <taxon>Vertebrata</taxon>
        <taxon>Euteleostomi</taxon>
        <taxon>Mammalia</taxon>
        <taxon>Eutheria</taxon>
        <taxon>Euarchontoglires</taxon>
        <taxon>Glires</taxon>
        <taxon>Rodentia</taxon>
        <taxon>Hystricomorpha</taxon>
        <taxon>Bathyergidae</taxon>
        <taxon>Heterocephalus</taxon>
    </lineage>
</organism>
<evidence type="ECO:0000313" key="10">
    <source>
        <dbReference type="Proteomes" id="UP000006813"/>
    </source>
</evidence>
<dbReference type="PROSITE" id="PS51285">
    <property type="entry name" value="AGC_KINASE_CTER"/>
    <property type="match status" value="1"/>
</dbReference>
<dbReference type="AlphaFoldDB" id="G5BA74"/>
<evidence type="ECO:0000259" key="8">
    <source>
        <dbReference type="PROSITE" id="PS51285"/>
    </source>
</evidence>
<evidence type="ECO:0000259" key="7">
    <source>
        <dbReference type="PROSITE" id="PS50011"/>
    </source>
</evidence>
<dbReference type="Pfam" id="PF00069">
    <property type="entry name" value="Pkinase"/>
    <property type="match status" value="1"/>
</dbReference>
<gene>
    <name evidence="9" type="ORF">GW7_01949</name>
</gene>
<dbReference type="PROSITE" id="PS50011">
    <property type="entry name" value="PROTEIN_KINASE_DOM"/>
    <property type="match status" value="1"/>
</dbReference>
<evidence type="ECO:0000256" key="3">
    <source>
        <dbReference type="ARBA" id="ARBA00022679"/>
    </source>
</evidence>
<evidence type="ECO:0000313" key="9">
    <source>
        <dbReference type="EMBL" id="EHB06185.1"/>
    </source>
</evidence>
<evidence type="ECO:0000256" key="2">
    <source>
        <dbReference type="ARBA" id="ARBA00022553"/>
    </source>
</evidence>
<keyword evidence="1" id="KW-0723">Serine/threonine-protein kinase</keyword>
<dbReference type="GO" id="GO:0005524">
    <property type="term" value="F:ATP binding"/>
    <property type="evidence" value="ECO:0007669"/>
    <property type="project" value="UniProtKB-KW"/>
</dbReference>
<evidence type="ECO:0000256" key="6">
    <source>
        <dbReference type="ARBA" id="ARBA00022840"/>
    </source>
</evidence>
<keyword evidence="5 9" id="KW-0418">Kinase</keyword>
<dbReference type="InParanoid" id="G5BA74"/>
<dbReference type="SMART" id="SM00133">
    <property type="entry name" value="S_TK_X"/>
    <property type="match status" value="1"/>
</dbReference>
<reference evidence="9 10" key="1">
    <citation type="journal article" date="2011" name="Nature">
        <title>Genome sequencing reveals insights into physiology and longevity of the naked mole rat.</title>
        <authorList>
            <person name="Kim E.B."/>
            <person name="Fang X."/>
            <person name="Fushan A.A."/>
            <person name="Huang Z."/>
            <person name="Lobanov A.V."/>
            <person name="Han L."/>
            <person name="Marino S.M."/>
            <person name="Sun X."/>
            <person name="Turanov A.A."/>
            <person name="Yang P."/>
            <person name="Yim S.H."/>
            <person name="Zhao X."/>
            <person name="Kasaikina M.V."/>
            <person name="Stoletzki N."/>
            <person name="Peng C."/>
            <person name="Polak P."/>
            <person name="Xiong Z."/>
            <person name="Kiezun A."/>
            <person name="Zhu Y."/>
            <person name="Chen Y."/>
            <person name="Kryukov G.V."/>
            <person name="Zhang Q."/>
            <person name="Peshkin L."/>
            <person name="Yang L."/>
            <person name="Bronson R.T."/>
            <person name="Buffenstein R."/>
            <person name="Wang B."/>
            <person name="Han C."/>
            <person name="Li Q."/>
            <person name="Chen L."/>
            <person name="Zhao W."/>
            <person name="Sunyaev S.R."/>
            <person name="Park T.J."/>
            <person name="Zhang G."/>
            <person name="Wang J."/>
            <person name="Gladyshev V.N."/>
        </authorList>
    </citation>
    <scope>NUCLEOTIDE SEQUENCE [LARGE SCALE GENOMIC DNA]</scope>
</reference>
<dbReference type="InterPro" id="IPR011009">
    <property type="entry name" value="Kinase-like_dom_sf"/>
</dbReference>
<dbReference type="SUPFAM" id="SSF56112">
    <property type="entry name" value="Protein kinase-like (PK-like)"/>
    <property type="match status" value="1"/>
</dbReference>
<proteinExistence type="predicted"/>
<dbReference type="Pfam" id="PF00433">
    <property type="entry name" value="Pkinase_C"/>
    <property type="match status" value="1"/>
</dbReference>
<evidence type="ECO:0000256" key="4">
    <source>
        <dbReference type="ARBA" id="ARBA00022741"/>
    </source>
</evidence>
<dbReference type="STRING" id="10181.G5BA74"/>
<sequence length="188" mass="21936">MTSTLCGTPNYLASEIIRGEDYGFSVDWWTLGVLIYEMMIRESPFHLDESSDNPDQNSNNNLLQVILERKICIPHCPSVKAASVLKSFLNRDLKEHLGCHPQRGFADVQEHPFFQNVDWDTMEQNQVVPPFKPNMSEEFNLDNFDSQFTDEPVQLTLDDNDIVKRIEGYEFVGFEYINRLSMYEEEWV</sequence>
<evidence type="ECO:0000256" key="1">
    <source>
        <dbReference type="ARBA" id="ARBA00022527"/>
    </source>
</evidence>
<dbReference type="InterPro" id="IPR000961">
    <property type="entry name" value="AGC-kinase_C"/>
</dbReference>
<feature type="domain" description="AGC-kinase C-terminal" evidence="8">
    <location>
        <begin position="115"/>
        <end position="186"/>
    </location>
</feature>
<dbReference type="PANTHER" id="PTHR24351">
    <property type="entry name" value="RIBOSOMAL PROTEIN S6 KINASE"/>
    <property type="match status" value="1"/>
</dbReference>
<feature type="domain" description="Protein kinase" evidence="7">
    <location>
        <begin position="1"/>
        <end position="114"/>
    </location>
</feature>
<dbReference type="Proteomes" id="UP000006813">
    <property type="component" value="Unassembled WGS sequence"/>
</dbReference>
<keyword evidence="3" id="KW-0808">Transferase</keyword>
<dbReference type="InterPro" id="IPR000719">
    <property type="entry name" value="Prot_kinase_dom"/>
</dbReference>
<protein>
    <submittedName>
        <fullName evidence="9">Protein kinase C iota type</fullName>
    </submittedName>
</protein>